<feature type="transmembrane region" description="Helical" evidence="3">
    <location>
        <begin position="12"/>
        <end position="35"/>
    </location>
</feature>
<dbReference type="PRINTS" id="PR00837">
    <property type="entry name" value="V5TPXLIKE"/>
</dbReference>
<dbReference type="InterPro" id="IPR034763">
    <property type="entry name" value="P14a_insect"/>
</dbReference>
<dbReference type="InterPro" id="IPR014044">
    <property type="entry name" value="CAP_dom"/>
</dbReference>
<dbReference type="PROSITE" id="PS01009">
    <property type="entry name" value="CRISP_1"/>
    <property type="match status" value="1"/>
</dbReference>
<proteinExistence type="inferred from homology"/>
<dbReference type="InterPro" id="IPR035940">
    <property type="entry name" value="CAP_sf"/>
</dbReference>
<comment type="similarity">
    <text evidence="1">Belongs to the CRISP family.</text>
</comment>
<comment type="caution">
    <text evidence="5">The sequence shown here is derived from an EMBL/GenBank/DDBJ whole genome shotgun (WGS) entry which is preliminary data.</text>
</comment>
<dbReference type="CDD" id="cd05380">
    <property type="entry name" value="CAP_euk"/>
    <property type="match status" value="1"/>
</dbReference>
<dbReference type="Proteomes" id="UP001234178">
    <property type="component" value="Unassembled WGS sequence"/>
</dbReference>
<dbReference type="PANTHER" id="PTHR10334">
    <property type="entry name" value="CYSTEINE-RICH SECRETORY PROTEIN-RELATED"/>
    <property type="match status" value="1"/>
</dbReference>
<dbReference type="PROSITE" id="PS01010">
    <property type="entry name" value="CRISP_2"/>
    <property type="match status" value="1"/>
</dbReference>
<evidence type="ECO:0000313" key="5">
    <source>
        <dbReference type="EMBL" id="KAK4011998.1"/>
    </source>
</evidence>
<dbReference type="Gene3D" id="3.40.33.10">
    <property type="entry name" value="CAP"/>
    <property type="match status" value="1"/>
</dbReference>
<dbReference type="EMBL" id="JAOYFB010000003">
    <property type="protein sequence ID" value="KAK4011998.1"/>
    <property type="molecule type" value="Genomic_DNA"/>
</dbReference>
<keyword evidence="3" id="KW-0472">Membrane</keyword>
<accession>A0ABQ9ZGD9</accession>
<dbReference type="SUPFAM" id="SSF55797">
    <property type="entry name" value="PR-1-like"/>
    <property type="match status" value="1"/>
</dbReference>
<dbReference type="InterPro" id="IPR002413">
    <property type="entry name" value="V5_allergen-like"/>
</dbReference>
<evidence type="ECO:0000256" key="3">
    <source>
        <dbReference type="SAM" id="Phobius"/>
    </source>
</evidence>
<feature type="domain" description="SCP" evidence="4">
    <location>
        <begin position="83"/>
        <end position="250"/>
    </location>
</feature>
<keyword evidence="3" id="KW-1133">Transmembrane helix</keyword>
<evidence type="ECO:0000256" key="1">
    <source>
        <dbReference type="ARBA" id="ARBA00009923"/>
    </source>
</evidence>
<keyword evidence="2" id="KW-0732">Signal</keyword>
<evidence type="ECO:0000259" key="4">
    <source>
        <dbReference type="SMART" id="SM00198"/>
    </source>
</evidence>
<gene>
    <name evidence="5" type="ORF">OUZ56_021100</name>
</gene>
<dbReference type="InterPro" id="IPR018244">
    <property type="entry name" value="Allrgn_V5/Tpx1_CS"/>
</dbReference>
<protein>
    <recommendedName>
        <fullName evidence="4">SCP domain-containing protein</fullName>
    </recommendedName>
</protein>
<evidence type="ECO:0000313" key="6">
    <source>
        <dbReference type="Proteomes" id="UP001234178"/>
    </source>
</evidence>
<dbReference type="PIRSF" id="PIRSF038921">
    <property type="entry name" value="P14a"/>
    <property type="match status" value="1"/>
</dbReference>
<organism evidence="5 6">
    <name type="scientific">Daphnia magna</name>
    <dbReference type="NCBI Taxonomy" id="35525"/>
    <lineage>
        <taxon>Eukaryota</taxon>
        <taxon>Metazoa</taxon>
        <taxon>Ecdysozoa</taxon>
        <taxon>Arthropoda</taxon>
        <taxon>Crustacea</taxon>
        <taxon>Branchiopoda</taxon>
        <taxon>Diplostraca</taxon>
        <taxon>Cladocera</taxon>
        <taxon>Anomopoda</taxon>
        <taxon>Daphniidae</taxon>
        <taxon>Daphnia</taxon>
    </lineage>
</organism>
<dbReference type="PRINTS" id="PR00838">
    <property type="entry name" value="V5ALLERGEN"/>
</dbReference>
<sequence length="281" mass="30743">MQSILLTYHYNFTLLIVQFRIVMHFAAIILLVLAATNFGQTQNSYCTLSTCPPNTNTLCKYSSTSWGAACLPAYPTKSNVTTAEIPIILKAHNDYRRRVAKGLETRGLPGPQPAASNMRELIWDDELAVMAQTHAQQCVYEHDACRNVARFQVGQNLFISGSSQDNLGTSNWNQAVTAWYNEVDNMAIEFVTSFPSNPPKVIGHYTAVVWATTTYVGCGVAYYQSTAVWPTFPYNRYYVCNYGPSGNFIGMPVYSQGPAGSACPSGTVNNDGLCAPAPPSG</sequence>
<dbReference type="Pfam" id="PF00188">
    <property type="entry name" value="CAP"/>
    <property type="match status" value="1"/>
</dbReference>
<dbReference type="InterPro" id="IPR001283">
    <property type="entry name" value="CRISP-related"/>
</dbReference>
<reference evidence="5 6" key="1">
    <citation type="journal article" date="2023" name="Nucleic Acids Res.">
        <title>The hologenome of Daphnia magna reveals possible DNA methylation and microbiome-mediated evolution of the host genome.</title>
        <authorList>
            <person name="Chaturvedi A."/>
            <person name="Li X."/>
            <person name="Dhandapani V."/>
            <person name="Marshall H."/>
            <person name="Kissane S."/>
            <person name="Cuenca-Cambronero M."/>
            <person name="Asole G."/>
            <person name="Calvet F."/>
            <person name="Ruiz-Romero M."/>
            <person name="Marangio P."/>
            <person name="Guigo R."/>
            <person name="Rago D."/>
            <person name="Mirbahai L."/>
            <person name="Eastwood N."/>
            <person name="Colbourne J.K."/>
            <person name="Zhou J."/>
            <person name="Mallon E."/>
            <person name="Orsini L."/>
        </authorList>
    </citation>
    <scope>NUCLEOTIDE SEQUENCE [LARGE SCALE GENOMIC DNA]</scope>
    <source>
        <strain evidence="5">LRV0_1</strain>
    </source>
</reference>
<name>A0ABQ9ZGD9_9CRUS</name>
<keyword evidence="6" id="KW-1185">Reference proteome</keyword>
<evidence type="ECO:0000256" key="2">
    <source>
        <dbReference type="ARBA" id="ARBA00022729"/>
    </source>
</evidence>
<dbReference type="SMART" id="SM00198">
    <property type="entry name" value="SCP"/>
    <property type="match status" value="1"/>
</dbReference>
<keyword evidence="3" id="KW-0812">Transmembrane</keyword>